<sequence length="286" mass="33047">MIQQNQHLYSVSAMCNVLQIARSTFYYETSVSVEKERQKARAEQELKDEIWAIFHENRRVYGTRKLKEELKIRKNWIVSRRRIGRLMATLGIQSKYALPSYKPMVTPPNEATYRNVLNREFNPTEKSAVLVSDLTYVKVGGRWNYICFLLDLYNREIVGYSLGERKDAALVQRAFATVKSDLGAVNIFHTDRGSEFKNAGIDALLETHQIERSLSQKGNPYDNAVAEATFKILKTELINGMHFESLNQLSLELFDYVHWYNHIRLHGSLGYTSPVTYRNAALKKVV</sequence>
<evidence type="ECO:0000313" key="4">
    <source>
        <dbReference type="EMBL" id="ANU11081.1"/>
    </source>
</evidence>
<evidence type="ECO:0000256" key="1">
    <source>
        <dbReference type="ARBA" id="ARBA00002286"/>
    </source>
</evidence>
<dbReference type="EMBL" id="CP016534">
    <property type="protein sequence ID" value="ANU11081.1"/>
    <property type="molecule type" value="Genomic_DNA"/>
</dbReference>
<dbReference type="InterPro" id="IPR001584">
    <property type="entry name" value="Integrase_cat-core"/>
</dbReference>
<gene>
    <name evidence="3" type="ORF">BBH88_11340</name>
    <name evidence="4" type="ORF">BBH88_12620</name>
</gene>
<dbReference type="SUPFAM" id="SSF53098">
    <property type="entry name" value="Ribonuclease H-like"/>
    <property type="match status" value="1"/>
</dbReference>
<reference evidence="5" key="1">
    <citation type="submission" date="2016-07" db="EMBL/GenBank/DDBJ databases">
        <authorList>
            <person name="See-Too W.S."/>
        </authorList>
    </citation>
    <scope>NUCLEOTIDE SEQUENCE [LARGE SCALE GENOMIC DNA]</scope>
    <source>
        <strain evidence="3 5">DSM 14505</strain>
    </source>
</reference>
<dbReference type="InterPro" id="IPR036397">
    <property type="entry name" value="RNaseH_sf"/>
</dbReference>
<dbReference type="InterPro" id="IPR012337">
    <property type="entry name" value="RNaseH-like_sf"/>
</dbReference>
<proteinExistence type="predicted"/>
<feature type="domain" description="Integrase catalytic" evidence="2">
    <location>
        <begin position="119"/>
        <end position="282"/>
    </location>
</feature>
<dbReference type="InterPro" id="IPR025948">
    <property type="entry name" value="HTH-like_dom"/>
</dbReference>
<evidence type="ECO:0000313" key="3">
    <source>
        <dbReference type="EMBL" id="ANU10862.1"/>
    </source>
</evidence>
<dbReference type="Pfam" id="PF13333">
    <property type="entry name" value="rve_2"/>
    <property type="match status" value="1"/>
</dbReference>
<dbReference type="Gene3D" id="3.30.420.10">
    <property type="entry name" value="Ribonuclease H-like superfamily/Ribonuclease H"/>
    <property type="match status" value="1"/>
</dbReference>
<reference evidence="4" key="2">
    <citation type="submission" date="2016-10" db="EMBL/GenBank/DDBJ databases">
        <authorList>
            <person name="See-Too W.S."/>
        </authorList>
    </citation>
    <scope>NUCLEOTIDE SEQUENCE</scope>
    <source>
        <strain evidence="4 5">DSM 14505</strain>
    </source>
</reference>
<dbReference type="EMBL" id="CP016534">
    <property type="protein sequence ID" value="ANU10862.1"/>
    <property type="molecule type" value="Genomic_DNA"/>
</dbReference>
<organism evidence="4 5">
    <name type="scientific">Planococcus antarcticus DSM 14505</name>
    <dbReference type="NCBI Taxonomy" id="1185653"/>
    <lineage>
        <taxon>Bacteria</taxon>
        <taxon>Bacillati</taxon>
        <taxon>Bacillota</taxon>
        <taxon>Bacilli</taxon>
        <taxon>Bacillales</taxon>
        <taxon>Caryophanaceae</taxon>
        <taxon>Planococcus</taxon>
    </lineage>
</organism>
<dbReference type="InterPro" id="IPR050900">
    <property type="entry name" value="Transposase_IS3/IS150/IS904"/>
</dbReference>
<dbReference type="Pfam" id="PF13276">
    <property type="entry name" value="HTH_21"/>
    <property type="match status" value="1"/>
</dbReference>
<name>A0ABM6D7B1_9BACL</name>
<evidence type="ECO:0000313" key="5">
    <source>
        <dbReference type="Proteomes" id="UP000092661"/>
    </source>
</evidence>
<comment type="function">
    <text evidence="1">Involved in the transposition of the insertion sequence.</text>
</comment>
<dbReference type="PROSITE" id="PS50994">
    <property type="entry name" value="INTEGRASE"/>
    <property type="match status" value="1"/>
</dbReference>
<dbReference type="PANTHER" id="PTHR46889:SF7">
    <property type="entry name" value="TRANSPOSASE FOR INSERTION SEQUENCE ELEMENT IS904"/>
    <property type="match status" value="1"/>
</dbReference>
<dbReference type="InterPro" id="IPR048020">
    <property type="entry name" value="Transpos_IS3"/>
</dbReference>
<keyword evidence="5" id="KW-1185">Reference proteome</keyword>
<dbReference type="Proteomes" id="UP000092661">
    <property type="component" value="Chromosome"/>
</dbReference>
<evidence type="ECO:0000259" key="2">
    <source>
        <dbReference type="PROSITE" id="PS50994"/>
    </source>
</evidence>
<accession>A0ABM6D7B1</accession>
<protein>
    <submittedName>
        <fullName evidence="4">Transposase</fullName>
    </submittedName>
</protein>
<dbReference type="PANTHER" id="PTHR46889">
    <property type="entry name" value="TRANSPOSASE INSF FOR INSERTION SEQUENCE IS3B-RELATED"/>
    <property type="match status" value="1"/>
</dbReference>
<dbReference type="NCBIfam" id="NF033516">
    <property type="entry name" value="transpos_IS3"/>
    <property type="match status" value="1"/>
</dbReference>
<dbReference type="Pfam" id="PF00665">
    <property type="entry name" value="rve"/>
    <property type="match status" value="1"/>
</dbReference>